<dbReference type="AlphaFoldDB" id="K3WDT4"/>
<accession>K3WDT4</accession>
<feature type="transmembrane region" description="Helical" evidence="1">
    <location>
        <begin position="210"/>
        <end position="228"/>
    </location>
</feature>
<dbReference type="eggNOG" id="ENOG502SK4Z">
    <property type="taxonomic scope" value="Eukaryota"/>
</dbReference>
<name>K3WDT4_GLOUD</name>
<keyword evidence="1" id="KW-1133">Transmembrane helix</keyword>
<reference evidence="3" key="1">
    <citation type="journal article" date="2010" name="Genome Biol.">
        <title>Genome sequence of the necrotrophic plant pathogen Pythium ultimum reveals original pathogenicity mechanisms and effector repertoire.</title>
        <authorList>
            <person name="Levesque C.A."/>
            <person name="Brouwer H."/>
            <person name="Cano L."/>
            <person name="Hamilton J.P."/>
            <person name="Holt C."/>
            <person name="Huitema E."/>
            <person name="Raffaele S."/>
            <person name="Robideau G.P."/>
            <person name="Thines M."/>
            <person name="Win J."/>
            <person name="Zerillo M.M."/>
            <person name="Beakes G.W."/>
            <person name="Boore J.L."/>
            <person name="Busam D."/>
            <person name="Dumas B."/>
            <person name="Ferriera S."/>
            <person name="Fuerstenberg S.I."/>
            <person name="Gachon C.M."/>
            <person name="Gaulin E."/>
            <person name="Govers F."/>
            <person name="Grenville-Briggs L."/>
            <person name="Horner N."/>
            <person name="Hostetler J."/>
            <person name="Jiang R.H."/>
            <person name="Johnson J."/>
            <person name="Krajaejun T."/>
            <person name="Lin H."/>
            <person name="Meijer H.J."/>
            <person name="Moore B."/>
            <person name="Morris P."/>
            <person name="Phuntmart V."/>
            <person name="Puiu D."/>
            <person name="Shetty J."/>
            <person name="Stajich J.E."/>
            <person name="Tripathy S."/>
            <person name="Wawra S."/>
            <person name="van West P."/>
            <person name="Whitty B.R."/>
            <person name="Coutinho P.M."/>
            <person name="Henrissat B."/>
            <person name="Martin F."/>
            <person name="Thomas P.D."/>
            <person name="Tyler B.M."/>
            <person name="De Vries R.P."/>
            <person name="Kamoun S."/>
            <person name="Yandell M."/>
            <person name="Tisserat N."/>
            <person name="Buell C.R."/>
        </authorList>
    </citation>
    <scope>NUCLEOTIDE SEQUENCE</scope>
    <source>
        <strain evidence="3">DAOM:BR144</strain>
    </source>
</reference>
<keyword evidence="1" id="KW-0472">Membrane</keyword>
<dbReference type="OMA" id="FARHIVF"/>
<proteinExistence type="predicted"/>
<evidence type="ECO:0000313" key="2">
    <source>
        <dbReference type="EnsemblProtists" id="PYU1_T003125"/>
    </source>
</evidence>
<dbReference type="VEuPathDB" id="FungiDB:PYU1_G003121"/>
<reference evidence="2" key="3">
    <citation type="submission" date="2015-02" db="UniProtKB">
        <authorList>
            <consortium name="EnsemblProtists"/>
        </authorList>
    </citation>
    <scope>IDENTIFICATION</scope>
    <source>
        <strain evidence="2">DAOM BR144</strain>
    </source>
</reference>
<dbReference type="HOGENOM" id="CLU_020852_1_0_1"/>
<feature type="transmembrane region" description="Helical" evidence="1">
    <location>
        <begin position="69"/>
        <end position="91"/>
    </location>
</feature>
<sequence>MLCVSLGNIFSDESEATQSREAFRCAILLWSKFFSWVCVTINQSVPLLKYHFTSSPDNRPRFFLCWRKMVGGTFVSFLISSLILVAIEVGIEKSETAWKYNFDLYLCSLCCHADTVSCTVSGKRIYREQTVEGGLKWQNKRQPTRTVQFVRTFFEDTANIFFCIVAALYARGAMFITLATQLDVILFTLGSFALKLCMQEFARHIVFKKQILHVGVMAAMVGVPTILIDTQMRVAMMRSQSAGMSLIGAFAMTFVEIMLRLFKAHLTIVQLRNCSATSYREKASGRLCGKSLANLLHAVKKRKKSFFGVSIRANIGESSTTAIDRWRAQALLYHAAEVYIDMFAEYVALGCSYAILFLCWNHPKYKRTGTTSALLATVPQIHLLAVQFGLEIVVDYVSCLLETRHGIDLKPLHRHGLFLAVFLVWAAVGNLLISGSLFIQD</sequence>
<feature type="transmembrane region" description="Helical" evidence="1">
    <location>
        <begin position="417"/>
        <end position="439"/>
    </location>
</feature>
<reference evidence="3" key="2">
    <citation type="submission" date="2010-04" db="EMBL/GenBank/DDBJ databases">
        <authorList>
            <person name="Buell R."/>
            <person name="Hamilton J."/>
            <person name="Hostetler J."/>
        </authorList>
    </citation>
    <scope>NUCLEOTIDE SEQUENCE [LARGE SCALE GENOMIC DNA]</scope>
    <source>
        <strain evidence="3">DAOM:BR144</strain>
    </source>
</reference>
<feature type="transmembrane region" description="Helical" evidence="1">
    <location>
        <begin position="240"/>
        <end position="262"/>
    </location>
</feature>
<keyword evidence="1" id="KW-0812">Transmembrane</keyword>
<dbReference type="EMBL" id="GL376603">
    <property type="status" value="NOT_ANNOTATED_CDS"/>
    <property type="molecule type" value="Genomic_DNA"/>
</dbReference>
<dbReference type="Proteomes" id="UP000019132">
    <property type="component" value="Unassembled WGS sequence"/>
</dbReference>
<evidence type="ECO:0000256" key="1">
    <source>
        <dbReference type="SAM" id="Phobius"/>
    </source>
</evidence>
<organism evidence="2 3">
    <name type="scientific">Globisporangium ultimum (strain ATCC 200006 / CBS 805.95 / DAOM BR144)</name>
    <name type="common">Pythium ultimum</name>
    <dbReference type="NCBI Taxonomy" id="431595"/>
    <lineage>
        <taxon>Eukaryota</taxon>
        <taxon>Sar</taxon>
        <taxon>Stramenopiles</taxon>
        <taxon>Oomycota</taxon>
        <taxon>Peronosporomycetes</taxon>
        <taxon>Pythiales</taxon>
        <taxon>Pythiaceae</taxon>
        <taxon>Globisporangium</taxon>
    </lineage>
</organism>
<evidence type="ECO:0000313" key="3">
    <source>
        <dbReference type="Proteomes" id="UP000019132"/>
    </source>
</evidence>
<dbReference type="EnsemblProtists" id="PYU1_T003125">
    <property type="protein sequence ID" value="PYU1_T003125"/>
    <property type="gene ID" value="PYU1_G003121"/>
</dbReference>
<dbReference type="InParanoid" id="K3WDT4"/>
<keyword evidence="3" id="KW-1185">Reference proteome</keyword>
<protein>
    <submittedName>
        <fullName evidence="2">Uncharacterized protein</fullName>
    </submittedName>
</protein>